<feature type="compositionally biased region" description="Low complexity" evidence="1">
    <location>
        <begin position="161"/>
        <end position="178"/>
    </location>
</feature>
<comment type="caution">
    <text evidence="2">The sequence shown here is derived from an EMBL/GenBank/DDBJ whole genome shotgun (WGS) entry which is preliminary data.</text>
</comment>
<evidence type="ECO:0000256" key="1">
    <source>
        <dbReference type="SAM" id="MobiDB-lite"/>
    </source>
</evidence>
<reference evidence="2 3" key="1">
    <citation type="journal article" date="2022" name="Nat. Genet.">
        <title>Improved pea reference genome and pan-genome highlight genomic features and evolutionary characteristics.</title>
        <authorList>
            <person name="Yang T."/>
            <person name="Liu R."/>
            <person name="Luo Y."/>
            <person name="Hu S."/>
            <person name="Wang D."/>
            <person name="Wang C."/>
            <person name="Pandey M.K."/>
            <person name="Ge S."/>
            <person name="Xu Q."/>
            <person name="Li N."/>
            <person name="Li G."/>
            <person name="Huang Y."/>
            <person name="Saxena R.K."/>
            <person name="Ji Y."/>
            <person name="Li M."/>
            <person name="Yan X."/>
            <person name="He Y."/>
            <person name="Liu Y."/>
            <person name="Wang X."/>
            <person name="Xiang C."/>
            <person name="Varshney R.K."/>
            <person name="Ding H."/>
            <person name="Gao S."/>
            <person name="Zong X."/>
        </authorList>
    </citation>
    <scope>NUCLEOTIDE SEQUENCE [LARGE SCALE GENOMIC DNA]</scope>
    <source>
        <strain evidence="2 3">cv. Zhongwan 6</strain>
    </source>
</reference>
<name>A0A9D4YNJ8_PEA</name>
<dbReference type="EMBL" id="JAMSHJ010000001">
    <property type="protein sequence ID" value="KAI5441859.1"/>
    <property type="molecule type" value="Genomic_DNA"/>
</dbReference>
<dbReference type="AlphaFoldDB" id="A0A9D4YNJ8"/>
<keyword evidence="3" id="KW-1185">Reference proteome</keyword>
<proteinExistence type="predicted"/>
<dbReference type="Proteomes" id="UP001058974">
    <property type="component" value="Chromosome 1"/>
</dbReference>
<evidence type="ECO:0000313" key="2">
    <source>
        <dbReference type="EMBL" id="KAI5441859.1"/>
    </source>
</evidence>
<accession>A0A9D4YNJ8</accession>
<gene>
    <name evidence="2" type="ORF">KIW84_011062</name>
</gene>
<evidence type="ECO:0000313" key="3">
    <source>
        <dbReference type="Proteomes" id="UP001058974"/>
    </source>
</evidence>
<feature type="region of interest" description="Disordered" evidence="1">
    <location>
        <begin position="154"/>
        <end position="178"/>
    </location>
</feature>
<protein>
    <submittedName>
        <fullName evidence="2">Uncharacterized protein</fullName>
    </submittedName>
</protein>
<sequence length="178" mass="19457">MITVDNVTTVKTIAQEITGGIYEDWPHKGLLPTANLSVKPNIINSEDIVDATASPLMFSCHPFSRTHVPGMYLPNIHFDLTNEGHLPEVPQMFGIVKSNVLLELMQVSKSLHKVIVTSTTRKKRVDELIQMMFPKGVGASTTQPNGMDKTVEAQVGKDNGDVVSEGDSDVGSSTNFEY</sequence>
<organism evidence="2 3">
    <name type="scientific">Pisum sativum</name>
    <name type="common">Garden pea</name>
    <name type="synonym">Lathyrus oleraceus</name>
    <dbReference type="NCBI Taxonomy" id="3888"/>
    <lineage>
        <taxon>Eukaryota</taxon>
        <taxon>Viridiplantae</taxon>
        <taxon>Streptophyta</taxon>
        <taxon>Embryophyta</taxon>
        <taxon>Tracheophyta</taxon>
        <taxon>Spermatophyta</taxon>
        <taxon>Magnoliopsida</taxon>
        <taxon>eudicotyledons</taxon>
        <taxon>Gunneridae</taxon>
        <taxon>Pentapetalae</taxon>
        <taxon>rosids</taxon>
        <taxon>fabids</taxon>
        <taxon>Fabales</taxon>
        <taxon>Fabaceae</taxon>
        <taxon>Papilionoideae</taxon>
        <taxon>50 kb inversion clade</taxon>
        <taxon>NPAAA clade</taxon>
        <taxon>Hologalegina</taxon>
        <taxon>IRL clade</taxon>
        <taxon>Fabeae</taxon>
        <taxon>Lathyrus</taxon>
    </lineage>
</organism>
<dbReference type="Gramene" id="Psat01G0106200-T1">
    <property type="protein sequence ID" value="KAI5441859.1"/>
    <property type="gene ID" value="KIW84_011062"/>
</dbReference>